<proteinExistence type="predicted"/>
<reference evidence="1 2" key="1">
    <citation type="journal article" date="2008" name="J. Biotechnol.">
        <title>The genome of Xanthomonas campestris pv. campestris B100 and its use for the reconstruction of metabolic pathways involved in xanthan biosynthesis.</title>
        <authorList>
            <person name="Vorholter F.J."/>
            <person name="Schneiker S."/>
            <person name="Goesmann A."/>
            <person name="Krause L."/>
            <person name="Bekel T."/>
            <person name="Kaiser O."/>
            <person name="Linke B."/>
            <person name="Patschkowski T."/>
            <person name="Ruckert C."/>
            <person name="Schmid J."/>
            <person name="Sidhu V.K."/>
            <person name="Sieber V."/>
            <person name="Tauch A."/>
            <person name="Watt S.A."/>
            <person name="Weisshaar B."/>
            <person name="Becker A."/>
            <person name="Niehaus K."/>
            <person name="Puhler A."/>
        </authorList>
    </citation>
    <scope>NUCLEOTIDE SEQUENCE [LARGE SCALE GENOMIC DNA]</scope>
    <source>
        <strain evidence="1 2">B100</strain>
    </source>
</reference>
<evidence type="ECO:0000313" key="2">
    <source>
        <dbReference type="Proteomes" id="UP000001188"/>
    </source>
</evidence>
<dbReference type="KEGG" id="xca:xcc-b100_1246"/>
<organism evidence="1 2">
    <name type="scientific">Xanthomonas campestris pv. campestris (strain B100)</name>
    <dbReference type="NCBI Taxonomy" id="509169"/>
    <lineage>
        <taxon>Bacteria</taxon>
        <taxon>Pseudomonadati</taxon>
        <taxon>Pseudomonadota</taxon>
        <taxon>Gammaproteobacteria</taxon>
        <taxon>Lysobacterales</taxon>
        <taxon>Lysobacteraceae</taxon>
        <taxon>Xanthomonas</taxon>
    </lineage>
</organism>
<protein>
    <submittedName>
        <fullName evidence="1">Uncharacterized protein</fullName>
    </submittedName>
</protein>
<dbReference type="HOGENOM" id="CLU_1712560_0_0_6"/>
<dbReference type="AlphaFoldDB" id="B0RQ61"/>
<accession>B0RQ61</accession>
<gene>
    <name evidence="1" type="ORF">XCCB100_1246</name>
</gene>
<sequence length="153" mass="17034">MRCQNVNRICQRCLHLSATALQTAAPAPLSVRPPPAQRLLPIVVSNGWHYRQDHRLTPLWKAVAHSRRSIERRSVGEFQERFMSSSTVTQDPVSAVPEQTQHAFAEHVHSKPAPSQPIGSTEAAHLMTFLCQTHSAKQPQILLPPQARDNDAA</sequence>
<dbReference type="Proteomes" id="UP000001188">
    <property type="component" value="Chromosome"/>
</dbReference>
<name>B0RQ61_XANCB</name>
<evidence type="ECO:0000313" key="1">
    <source>
        <dbReference type="EMBL" id="CAP50596.1"/>
    </source>
</evidence>
<dbReference type="EMBL" id="AM920689">
    <property type="protein sequence ID" value="CAP50596.1"/>
    <property type="molecule type" value="Genomic_DNA"/>
</dbReference>